<reference evidence="2 3" key="1">
    <citation type="submission" date="2019-07" db="EMBL/GenBank/DDBJ databases">
        <title>Whole genome shotgun sequence of Skermanella aerolata NBRC 106429.</title>
        <authorList>
            <person name="Hosoyama A."/>
            <person name="Uohara A."/>
            <person name="Ohji S."/>
            <person name="Ichikawa N."/>
        </authorList>
    </citation>
    <scope>NUCLEOTIDE SEQUENCE [LARGE SCALE GENOMIC DNA]</scope>
    <source>
        <strain evidence="2 3">NBRC 106429</strain>
    </source>
</reference>
<accession>A0A512DR85</accession>
<dbReference type="PROSITE" id="PS50943">
    <property type="entry name" value="HTH_CROC1"/>
    <property type="match status" value="1"/>
</dbReference>
<sequence>MLSPEFASPADICHGIAQRSRAARLAADLSQEGLAERSGVSLGTLKRFEHTGAASLEVVVRIALALRLESGFEGLFVLPKFTSLDEVIATPRKRLRGKKK</sequence>
<gene>
    <name evidence="2" type="ORF">SAE02_28580</name>
</gene>
<dbReference type="AlphaFoldDB" id="A0A512DR85"/>
<dbReference type="Gene3D" id="1.10.260.40">
    <property type="entry name" value="lambda repressor-like DNA-binding domains"/>
    <property type="match status" value="1"/>
</dbReference>
<dbReference type="Pfam" id="PF01381">
    <property type="entry name" value="HTH_3"/>
    <property type="match status" value="1"/>
</dbReference>
<proteinExistence type="predicted"/>
<dbReference type="SUPFAM" id="SSF47413">
    <property type="entry name" value="lambda repressor-like DNA-binding domains"/>
    <property type="match status" value="1"/>
</dbReference>
<feature type="domain" description="HTH cro/C1-type" evidence="1">
    <location>
        <begin position="21"/>
        <end position="72"/>
    </location>
</feature>
<dbReference type="Proteomes" id="UP000321523">
    <property type="component" value="Unassembled WGS sequence"/>
</dbReference>
<dbReference type="SMART" id="SM00530">
    <property type="entry name" value="HTH_XRE"/>
    <property type="match status" value="1"/>
</dbReference>
<protein>
    <recommendedName>
        <fullName evidence="1">HTH cro/C1-type domain-containing protein</fullName>
    </recommendedName>
</protein>
<dbReference type="GO" id="GO:0003677">
    <property type="term" value="F:DNA binding"/>
    <property type="evidence" value="ECO:0007669"/>
    <property type="project" value="InterPro"/>
</dbReference>
<comment type="caution">
    <text evidence="2">The sequence shown here is derived from an EMBL/GenBank/DDBJ whole genome shotgun (WGS) entry which is preliminary data.</text>
</comment>
<evidence type="ECO:0000313" key="2">
    <source>
        <dbReference type="EMBL" id="GEO38710.1"/>
    </source>
</evidence>
<dbReference type="CDD" id="cd00093">
    <property type="entry name" value="HTH_XRE"/>
    <property type="match status" value="1"/>
</dbReference>
<dbReference type="OrthoDB" id="7307865at2"/>
<dbReference type="InterPro" id="IPR001387">
    <property type="entry name" value="Cro/C1-type_HTH"/>
</dbReference>
<dbReference type="InterPro" id="IPR010982">
    <property type="entry name" value="Lambda_DNA-bd_dom_sf"/>
</dbReference>
<name>A0A512DR85_9PROT</name>
<keyword evidence="3" id="KW-1185">Reference proteome</keyword>
<evidence type="ECO:0000313" key="3">
    <source>
        <dbReference type="Proteomes" id="UP000321523"/>
    </source>
</evidence>
<dbReference type="RefSeq" id="WP_052831740.1">
    <property type="nucleotide sequence ID" value="NZ_BJYZ01000012.1"/>
</dbReference>
<organism evidence="2 3">
    <name type="scientific">Skermanella aerolata</name>
    <dbReference type="NCBI Taxonomy" id="393310"/>
    <lineage>
        <taxon>Bacteria</taxon>
        <taxon>Pseudomonadati</taxon>
        <taxon>Pseudomonadota</taxon>
        <taxon>Alphaproteobacteria</taxon>
        <taxon>Rhodospirillales</taxon>
        <taxon>Azospirillaceae</taxon>
        <taxon>Skermanella</taxon>
    </lineage>
</organism>
<dbReference type="EMBL" id="BJYZ01000012">
    <property type="protein sequence ID" value="GEO38710.1"/>
    <property type="molecule type" value="Genomic_DNA"/>
</dbReference>
<evidence type="ECO:0000259" key="1">
    <source>
        <dbReference type="PROSITE" id="PS50943"/>
    </source>
</evidence>